<dbReference type="EMBL" id="MLCB01000080">
    <property type="protein sequence ID" value="OJI94839.1"/>
    <property type="molecule type" value="Genomic_DNA"/>
</dbReference>
<organism evidence="2 3">
    <name type="scientific">Planktotalea frisia</name>
    <dbReference type="NCBI Taxonomy" id="696762"/>
    <lineage>
        <taxon>Bacteria</taxon>
        <taxon>Pseudomonadati</taxon>
        <taxon>Pseudomonadota</taxon>
        <taxon>Alphaproteobacteria</taxon>
        <taxon>Rhodobacterales</taxon>
        <taxon>Paracoccaceae</taxon>
        <taxon>Planktotalea</taxon>
    </lineage>
</organism>
<accession>A0A1L9NZY1</accession>
<evidence type="ECO:0000313" key="2">
    <source>
        <dbReference type="EMBL" id="OJI94839.1"/>
    </source>
</evidence>
<keyword evidence="1" id="KW-0472">Membrane</keyword>
<dbReference type="AlphaFoldDB" id="A0A1L9NZY1"/>
<proteinExistence type="predicted"/>
<gene>
    <name evidence="2" type="ORF">PFRI_09270</name>
</gene>
<protein>
    <submittedName>
        <fullName evidence="2">Uncharacterized protein</fullName>
    </submittedName>
</protein>
<dbReference type="RefSeq" id="WP_072629582.1">
    <property type="nucleotide sequence ID" value="NZ_JABBAN010000238.1"/>
</dbReference>
<keyword evidence="3" id="KW-1185">Reference proteome</keyword>
<keyword evidence="1" id="KW-0812">Transmembrane</keyword>
<name>A0A1L9NZY1_9RHOB</name>
<dbReference type="OrthoDB" id="7822309at2"/>
<comment type="caution">
    <text evidence="2">The sequence shown here is derived from an EMBL/GenBank/DDBJ whole genome shotgun (WGS) entry which is preliminary data.</text>
</comment>
<evidence type="ECO:0000313" key="3">
    <source>
        <dbReference type="Proteomes" id="UP000184514"/>
    </source>
</evidence>
<keyword evidence="1" id="KW-1133">Transmembrane helix</keyword>
<dbReference type="STRING" id="696762.PFRI_09270"/>
<evidence type="ECO:0000256" key="1">
    <source>
        <dbReference type="SAM" id="Phobius"/>
    </source>
</evidence>
<feature type="transmembrane region" description="Helical" evidence="1">
    <location>
        <begin position="108"/>
        <end position="126"/>
    </location>
</feature>
<sequence length="341" mass="36907">MTAITKYDRLEATGLWRASPDKQRVDVVVCIGDATLTIKDMRDQALTHWSLAAIERANPGKRPALFHPEGDTTETLEIADDEDEMIRAIEKLRKAVERARPRKGRLRGFLTVALLAAGAAAAAFLLPDAIVDQALKVVPAVKRAEIGNSLLTHMQRSTGIPCSSPTATQSLVELTQRMTTDEGPTYLAVMRAGVKDAIHIPGGVILLSRTMVEDYESPDVLAGYIIAEQARRADRDPLRHVLESAGTMATLRLLTTSRLPDGTLEAHAKQLLIEDPAPVAVAPILARFEAQSIPSSPYGYAIDVTGEQTLELIEGDPLAGVAQMPVLPDASWVRLQTICEG</sequence>
<dbReference type="Proteomes" id="UP000184514">
    <property type="component" value="Unassembled WGS sequence"/>
</dbReference>
<reference evidence="2 3" key="1">
    <citation type="submission" date="2016-10" db="EMBL/GenBank/DDBJ databases">
        <title>Genome sequence of Planktotalea frisia SH6-1.</title>
        <authorList>
            <person name="Poehlein A."/>
            <person name="Bakenhus I."/>
            <person name="Voget S."/>
            <person name="Brinkhoff T."/>
            <person name="Simon M."/>
        </authorList>
    </citation>
    <scope>NUCLEOTIDE SEQUENCE [LARGE SCALE GENOMIC DNA]</scope>
    <source>
        <strain evidence="2 3">SH6-1</strain>
    </source>
</reference>